<proteinExistence type="predicted"/>
<feature type="compositionally biased region" description="Low complexity" evidence="1">
    <location>
        <begin position="15"/>
        <end position="29"/>
    </location>
</feature>
<evidence type="ECO:0000313" key="2">
    <source>
        <dbReference type="EMBL" id="KHN84500.1"/>
    </source>
</evidence>
<evidence type="ECO:0000256" key="1">
    <source>
        <dbReference type="SAM" id="MobiDB-lite"/>
    </source>
</evidence>
<name>A0A0B2VU52_TOXCA</name>
<dbReference type="EMBL" id="JPKZ01000969">
    <property type="protein sequence ID" value="KHN84500.1"/>
    <property type="molecule type" value="Genomic_DNA"/>
</dbReference>
<keyword evidence="3" id="KW-1185">Reference proteome</keyword>
<comment type="caution">
    <text evidence="2">The sequence shown here is derived from an EMBL/GenBank/DDBJ whole genome shotgun (WGS) entry which is preliminary data.</text>
</comment>
<protein>
    <submittedName>
        <fullName evidence="2">Uncharacterized protein</fullName>
    </submittedName>
</protein>
<organism evidence="2 3">
    <name type="scientific">Toxocara canis</name>
    <name type="common">Canine roundworm</name>
    <dbReference type="NCBI Taxonomy" id="6265"/>
    <lineage>
        <taxon>Eukaryota</taxon>
        <taxon>Metazoa</taxon>
        <taxon>Ecdysozoa</taxon>
        <taxon>Nematoda</taxon>
        <taxon>Chromadorea</taxon>
        <taxon>Rhabditida</taxon>
        <taxon>Spirurina</taxon>
        <taxon>Ascaridomorpha</taxon>
        <taxon>Ascaridoidea</taxon>
        <taxon>Toxocaridae</taxon>
        <taxon>Toxocara</taxon>
    </lineage>
</organism>
<dbReference type="Proteomes" id="UP000031036">
    <property type="component" value="Unassembled WGS sequence"/>
</dbReference>
<sequence length="57" mass="5835">MLNSPSFLAPLIPSANTATTANTDPTKTASSPVLTSPSRAREICAIDSSTSAVEIDD</sequence>
<gene>
    <name evidence="2" type="ORF">Tcan_03042</name>
</gene>
<reference evidence="2 3" key="1">
    <citation type="submission" date="2014-11" db="EMBL/GenBank/DDBJ databases">
        <title>Genetic blueprint of the zoonotic pathogen Toxocara canis.</title>
        <authorList>
            <person name="Zhu X.-Q."/>
            <person name="Korhonen P.K."/>
            <person name="Cai H."/>
            <person name="Young N.D."/>
            <person name="Nejsum P."/>
            <person name="von Samson-Himmelstjerna G."/>
            <person name="Boag P.R."/>
            <person name="Tan P."/>
            <person name="Li Q."/>
            <person name="Min J."/>
            <person name="Yang Y."/>
            <person name="Wang X."/>
            <person name="Fang X."/>
            <person name="Hall R.S."/>
            <person name="Hofmann A."/>
            <person name="Sternberg P.W."/>
            <person name="Jex A.R."/>
            <person name="Gasser R.B."/>
        </authorList>
    </citation>
    <scope>NUCLEOTIDE SEQUENCE [LARGE SCALE GENOMIC DNA]</scope>
    <source>
        <strain evidence="2">PN_DK_2014</strain>
    </source>
</reference>
<feature type="region of interest" description="Disordered" evidence="1">
    <location>
        <begin position="1"/>
        <end position="36"/>
    </location>
</feature>
<evidence type="ECO:0000313" key="3">
    <source>
        <dbReference type="Proteomes" id="UP000031036"/>
    </source>
</evidence>
<accession>A0A0B2VU52</accession>
<dbReference type="AlphaFoldDB" id="A0A0B2VU52"/>